<dbReference type="EMBL" id="MWLD01000024">
    <property type="protein sequence ID" value="OOV34833.1"/>
    <property type="molecule type" value="Genomic_DNA"/>
</dbReference>
<organism evidence="1 2">
    <name type="scientific">Candidatus Synechococcus spongiarum LMB bulk15M</name>
    <dbReference type="NCBI Taxonomy" id="1943582"/>
    <lineage>
        <taxon>Bacteria</taxon>
        <taxon>Bacillati</taxon>
        <taxon>Cyanobacteriota</taxon>
        <taxon>Cyanophyceae</taxon>
        <taxon>Synechococcales</taxon>
        <taxon>Synechococcaceae</taxon>
        <taxon>Synechococcus</taxon>
    </lineage>
</organism>
<accession>A0A1T1D2H9</accession>
<dbReference type="Proteomes" id="UP000242636">
    <property type="component" value="Unassembled WGS sequence"/>
</dbReference>
<protein>
    <submittedName>
        <fullName evidence="1">Uncharacterized protein</fullName>
    </submittedName>
</protein>
<comment type="caution">
    <text evidence="1">The sequence shown here is derived from an EMBL/GenBank/DDBJ whole genome shotgun (WGS) entry which is preliminary data.</text>
</comment>
<proteinExistence type="predicted"/>
<dbReference type="AlphaFoldDB" id="A0A1T1D2H9"/>
<evidence type="ECO:0000313" key="1">
    <source>
        <dbReference type="EMBL" id="OOV34833.1"/>
    </source>
</evidence>
<evidence type="ECO:0000313" key="2">
    <source>
        <dbReference type="Proteomes" id="UP000242636"/>
    </source>
</evidence>
<keyword evidence="2" id="KW-1185">Reference proteome</keyword>
<sequence>MKQFKNLDIMGPDEQLVALMEKVSAKSPDGWRRDDPVGNGTDVFSFAHSESNGNPPVRLYLLHESGRLHLSNIVPDYGENGGQLSKRQYNQTLDKFAKMLQGLNDSQLEMDITSDDAAITDQISGEAENLLNSFSNLANQSTGSMHPADFQRWAKFLIRVHKEDASLREDFLSNWLVEELEWPQEWADRLASEYRFARDLLQAYDGTPQ</sequence>
<name>A0A1T1D2H9_9SYNE</name>
<gene>
    <name evidence="1" type="ORF">BV61_02040</name>
</gene>
<reference evidence="1 2" key="1">
    <citation type="submission" date="2017-02" db="EMBL/GenBank/DDBJ databases">
        <title>Draft Genome Sequences of 'Candidatus Synechococcus spongiarum', Cyanobacterial Symbionts of the Mediterranean Sponge Aplysina aerophoba from two locations.</title>
        <authorList>
            <person name="Slaby B.M."/>
            <person name="Hentschel U."/>
        </authorList>
    </citation>
    <scope>NUCLEOTIDE SEQUENCE [LARGE SCALE GENOMIC DNA]</scope>
    <source>
        <strain evidence="1">LMB bulk15M</strain>
    </source>
</reference>